<organism evidence="5 6">
    <name type="scientific">Cardiosporidium cionae</name>
    <dbReference type="NCBI Taxonomy" id="476202"/>
    <lineage>
        <taxon>Eukaryota</taxon>
        <taxon>Sar</taxon>
        <taxon>Alveolata</taxon>
        <taxon>Apicomplexa</taxon>
        <taxon>Aconoidasida</taxon>
        <taxon>Nephromycida</taxon>
        <taxon>Cardiosporidium</taxon>
    </lineage>
</organism>
<comment type="similarity">
    <text evidence="2">Belongs to the peptidase M16 family.</text>
</comment>
<evidence type="ECO:0000259" key="3">
    <source>
        <dbReference type="Pfam" id="PF00675"/>
    </source>
</evidence>
<name>A0ABQ7J461_9APIC</name>
<dbReference type="InterPro" id="IPR007863">
    <property type="entry name" value="Peptidase_M16_C"/>
</dbReference>
<comment type="caution">
    <text evidence="5">The sequence shown here is derived from an EMBL/GenBank/DDBJ whole genome shotgun (WGS) entry which is preliminary data.</text>
</comment>
<feature type="domain" description="Peptidase M16 N-terminal" evidence="3">
    <location>
        <begin position="137"/>
        <end position="282"/>
    </location>
</feature>
<dbReference type="EMBL" id="JADAQX010001288">
    <property type="protein sequence ID" value="KAF8817879.1"/>
    <property type="molecule type" value="Genomic_DNA"/>
</dbReference>
<dbReference type="PANTHER" id="PTHR11851:SF49">
    <property type="entry name" value="MITOCHONDRIAL-PROCESSING PEPTIDASE SUBUNIT ALPHA"/>
    <property type="match status" value="1"/>
</dbReference>
<gene>
    <name evidence="5" type="ORF">IE077_000489</name>
</gene>
<evidence type="ECO:0000313" key="5">
    <source>
        <dbReference type="EMBL" id="KAF8817879.1"/>
    </source>
</evidence>
<proteinExistence type="inferred from homology"/>
<evidence type="ECO:0000313" key="6">
    <source>
        <dbReference type="Proteomes" id="UP000823046"/>
    </source>
</evidence>
<dbReference type="InterPro" id="IPR050361">
    <property type="entry name" value="MPP/UQCRC_Complex"/>
</dbReference>
<evidence type="ECO:0000259" key="4">
    <source>
        <dbReference type="Pfam" id="PF05193"/>
    </source>
</evidence>
<dbReference type="SUPFAM" id="SSF63411">
    <property type="entry name" value="LuxS/MPP-like metallohydrolase"/>
    <property type="match status" value="2"/>
</dbReference>
<dbReference type="InterPro" id="IPR011249">
    <property type="entry name" value="Metalloenz_LuxS/M16"/>
</dbReference>
<dbReference type="PANTHER" id="PTHR11851">
    <property type="entry name" value="METALLOPROTEASE"/>
    <property type="match status" value="1"/>
</dbReference>
<protein>
    <submittedName>
        <fullName evidence="5">Peptidase M16, alpha subunit</fullName>
    </submittedName>
</protein>
<dbReference type="Pfam" id="PF05193">
    <property type="entry name" value="Peptidase_M16_C"/>
    <property type="match status" value="1"/>
</dbReference>
<feature type="domain" description="Peptidase M16 C-terminal" evidence="4">
    <location>
        <begin position="292"/>
        <end position="472"/>
    </location>
</feature>
<evidence type="ECO:0000256" key="2">
    <source>
        <dbReference type="ARBA" id="ARBA00007261"/>
    </source>
</evidence>
<accession>A0ABQ7J461</accession>
<comment type="function">
    <text evidence="1">Substrate recognition and binding subunit of the essential mitochondrial processing protease (MPP), which cleaves the mitochondrial sequence off newly imported precursors proteins.</text>
</comment>
<keyword evidence="6" id="KW-1185">Reference proteome</keyword>
<reference evidence="5 6" key="1">
    <citation type="journal article" date="2020" name="bioRxiv">
        <title>Metabolic contributions of an alphaproteobacterial endosymbiont in the apicomplexan Cardiosporidium cionae.</title>
        <authorList>
            <person name="Hunter E.S."/>
            <person name="Paight C.J."/>
            <person name="Lane C.E."/>
        </authorList>
    </citation>
    <scope>NUCLEOTIDE SEQUENCE [LARGE SCALE GENOMIC DNA]</scope>
    <source>
        <strain evidence="5">ESH_2018</strain>
    </source>
</reference>
<evidence type="ECO:0000256" key="1">
    <source>
        <dbReference type="ARBA" id="ARBA00002123"/>
    </source>
</evidence>
<dbReference type="Pfam" id="PF00675">
    <property type="entry name" value="Peptidase_M16"/>
    <property type="match status" value="1"/>
</dbReference>
<dbReference type="InterPro" id="IPR011765">
    <property type="entry name" value="Pept_M16_N"/>
</dbReference>
<dbReference type="Proteomes" id="UP000823046">
    <property type="component" value="Unassembled WGS sequence"/>
</dbReference>
<sequence>MGRSCSFSSLSAVSKFAAVRIPAIGRQCFSSLASARPASSLTFVRRRSFSTASPAVANSLKPLEFRTVPFVREDLQNIVDEVPEFKFYYLGDEETHTNIYASIPLDQSIPQHTSTSLSYQPVDTSLKLSKLENGLRIASVDKGGLTSSLGLFVHSGSRFEDSLNSGVSHMIENMAFHSTAHLSHLRTIKSLETLGVQAHCTIGRELTIYMAEGLRNTVPLLIPMLTGNILFPRFLPWELKSNANRLTMVREALEKNPDALVTELLHTTAWHNNTLGRKLYSTEKSLEYYNGDVLREFMLQHFFPDNMVFVGVNVDHEEICKWLMRSFVDYNAIPSHKRILEKAIYTGGNCRIEGNSPLAHLAIAFETPDGWNSADLVPMTLLHSLMGGGGSFSTGGPGKGMYTQLFLNVLNQNDWVDSCMAFNTQYTDSGLFGVYMTANPMQGEAMVRVIAEELKEMKSVTKLELNRAKNALKSSIWMNLESSPVIMEDIARQLIMSGNIRSGEDFCMAIDAVTESDIRRVAEKLVQQKPTVVAYGDISTIPHYDEICSVLKKVTLSNIGK</sequence>
<dbReference type="Gene3D" id="3.30.830.10">
    <property type="entry name" value="Metalloenzyme, LuxS/M16 peptidase-like"/>
    <property type="match status" value="2"/>
</dbReference>